<keyword evidence="9" id="KW-1185">Reference proteome</keyword>
<dbReference type="InterPro" id="IPR026444">
    <property type="entry name" value="Secre_tail"/>
</dbReference>
<dbReference type="InterPro" id="IPR005320">
    <property type="entry name" value="Peptidase_S51"/>
</dbReference>
<evidence type="ECO:0000256" key="6">
    <source>
        <dbReference type="SAM" id="SignalP"/>
    </source>
</evidence>
<evidence type="ECO:0000313" key="9">
    <source>
        <dbReference type="Proteomes" id="UP000643701"/>
    </source>
</evidence>
<dbReference type="Gene3D" id="3.40.50.880">
    <property type="match status" value="1"/>
</dbReference>
<dbReference type="GO" id="GO:0006508">
    <property type="term" value="P:proteolysis"/>
    <property type="evidence" value="ECO:0007669"/>
    <property type="project" value="UniProtKB-KW"/>
</dbReference>
<evidence type="ECO:0000259" key="7">
    <source>
        <dbReference type="Pfam" id="PF18962"/>
    </source>
</evidence>
<evidence type="ECO:0000256" key="3">
    <source>
        <dbReference type="ARBA" id="ARBA00022729"/>
    </source>
</evidence>
<dbReference type="GO" id="GO:0008236">
    <property type="term" value="F:serine-type peptidase activity"/>
    <property type="evidence" value="ECO:0007669"/>
    <property type="project" value="UniProtKB-KW"/>
</dbReference>
<comment type="similarity">
    <text evidence="1">Belongs to the peptidase S51 family.</text>
</comment>
<reference evidence="8" key="1">
    <citation type="submission" date="2020-03" db="EMBL/GenBank/DDBJ databases">
        <title>Psychroflexus Maritimus sp. nov., isolate from marine sediment.</title>
        <authorList>
            <person name="Zhong Y.-L."/>
        </authorList>
    </citation>
    <scope>NUCLEOTIDE SEQUENCE</scope>
    <source>
        <strain evidence="8">C1</strain>
    </source>
</reference>
<evidence type="ECO:0000313" key="8">
    <source>
        <dbReference type="EMBL" id="NGZ89973.1"/>
    </source>
</evidence>
<evidence type="ECO:0000256" key="5">
    <source>
        <dbReference type="ARBA" id="ARBA00022825"/>
    </source>
</evidence>
<dbReference type="RefSeq" id="WP_166400230.1">
    <property type="nucleotide sequence ID" value="NZ_JAANAS010000049.1"/>
</dbReference>
<feature type="domain" description="Secretion system C-terminal sorting" evidence="7">
    <location>
        <begin position="360"/>
        <end position="426"/>
    </location>
</feature>
<evidence type="ECO:0000256" key="4">
    <source>
        <dbReference type="ARBA" id="ARBA00022801"/>
    </source>
</evidence>
<feature type="chain" id="PRO_5037216930" evidence="6">
    <location>
        <begin position="20"/>
        <end position="428"/>
    </location>
</feature>
<dbReference type="EMBL" id="JAANAS010000049">
    <property type="protein sequence ID" value="NGZ89973.1"/>
    <property type="molecule type" value="Genomic_DNA"/>
</dbReference>
<dbReference type="Proteomes" id="UP000643701">
    <property type="component" value="Unassembled WGS sequence"/>
</dbReference>
<evidence type="ECO:0000256" key="2">
    <source>
        <dbReference type="ARBA" id="ARBA00022670"/>
    </source>
</evidence>
<dbReference type="NCBIfam" id="TIGR04183">
    <property type="entry name" value="Por_Secre_tail"/>
    <property type="match status" value="1"/>
</dbReference>
<dbReference type="SUPFAM" id="SSF52317">
    <property type="entry name" value="Class I glutamine amidotransferase-like"/>
    <property type="match status" value="1"/>
</dbReference>
<accession>A0A967DZ98</accession>
<evidence type="ECO:0000256" key="1">
    <source>
        <dbReference type="ARBA" id="ARBA00006534"/>
    </source>
</evidence>
<keyword evidence="2" id="KW-0645">Protease</keyword>
<dbReference type="PANTHER" id="PTHR36175">
    <property type="entry name" value="CYANOPHYCINASE"/>
    <property type="match status" value="1"/>
</dbReference>
<name>A0A967DZ98_9FLAO</name>
<organism evidence="8 9">
    <name type="scientific">Psychroflexus maritimus</name>
    <dbReference type="NCBI Taxonomy" id="2714865"/>
    <lineage>
        <taxon>Bacteria</taxon>
        <taxon>Pseudomonadati</taxon>
        <taxon>Bacteroidota</taxon>
        <taxon>Flavobacteriia</taxon>
        <taxon>Flavobacteriales</taxon>
        <taxon>Flavobacteriaceae</taxon>
        <taxon>Psychroflexus</taxon>
    </lineage>
</organism>
<gene>
    <name evidence="8" type="ORF">G7034_06870</name>
</gene>
<keyword evidence="4" id="KW-0378">Hydrolase</keyword>
<dbReference type="Pfam" id="PF18962">
    <property type="entry name" value="Por_Secre_tail"/>
    <property type="match status" value="1"/>
</dbReference>
<dbReference type="InterPro" id="IPR029062">
    <property type="entry name" value="Class_I_gatase-like"/>
</dbReference>
<keyword evidence="5" id="KW-0720">Serine protease</keyword>
<comment type="caution">
    <text evidence="8">The sequence shown here is derived from an EMBL/GenBank/DDBJ whole genome shotgun (WGS) entry which is preliminary data.</text>
</comment>
<keyword evidence="3 6" id="KW-0732">Signal</keyword>
<proteinExistence type="inferred from homology"/>
<sequence>MKYCYFLYLFLVAFIPLNAQNYTSYFTGESENITTNPSFGICLMGGASEDDQAMQWFLNKADGGDVVVLRTSGTDGYNDYFYSELDTNLNSVETLVIHNEAGATDPYVLNAIENAEAIWFAGGNQATYVNYFKGNAMNDALNNHINIKQAPIGGTSAGMAIMGEFYFDAINGSVTSEEALSNPFNPSVSIGQGSFLDNPFLNQTITDTHYNNPDRKGRHSVLISRIVEETQEVAYGIAADEFVGICIDENGEAIVFGEYPEFDDYAYFIQANCEEDLLPEVLQANQSLTWNKGNKALKVYQLPASSTGTNSFNLANWEEGNGGNWQAWWIEEGDFFSEMTEDFECESFSKEEFDSNEIDLYPNPTTRFIEVRTNYAISQLKLYSISGKEVKAYPKNISRIDLINLPNGIYLLEIVTNQGSITKKIIKN</sequence>
<dbReference type="CDD" id="cd03145">
    <property type="entry name" value="GAT1_cyanophycinase"/>
    <property type="match status" value="1"/>
</dbReference>
<dbReference type="Pfam" id="PF03575">
    <property type="entry name" value="Peptidase_S51"/>
    <property type="match status" value="1"/>
</dbReference>
<dbReference type="PANTHER" id="PTHR36175:SF1">
    <property type="entry name" value="CYANOPHYCINASE"/>
    <property type="match status" value="1"/>
</dbReference>
<dbReference type="AlphaFoldDB" id="A0A967DZ98"/>
<feature type="signal peptide" evidence="6">
    <location>
        <begin position="1"/>
        <end position="19"/>
    </location>
</feature>
<protein>
    <submittedName>
        <fullName evidence="8">T9SS type A sorting domain-containing protein</fullName>
    </submittedName>
</protein>